<evidence type="ECO:0000256" key="2">
    <source>
        <dbReference type="ARBA" id="ARBA00014031"/>
    </source>
</evidence>
<accession>A0A1M6AJF8</accession>
<feature type="signal peptide" evidence="4">
    <location>
        <begin position="1"/>
        <end position="31"/>
    </location>
</feature>
<comment type="function">
    <text evidence="1">May be involved in the biogenesis of curli organelles.</text>
</comment>
<keyword evidence="6" id="KW-1185">Reference proteome</keyword>
<dbReference type="EMBL" id="FQXE01000022">
    <property type="protein sequence ID" value="SHI36551.1"/>
    <property type="molecule type" value="Genomic_DNA"/>
</dbReference>
<proteinExistence type="predicted"/>
<gene>
    <name evidence="5" type="ORF">SAMN04488135_12239</name>
</gene>
<feature type="chain" id="PRO_5011957514" description="Curli production assembly/transport component CsgF" evidence="4">
    <location>
        <begin position="32"/>
        <end position="156"/>
    </location>
</feature>
<dbReference type="AlphaFoldDB" id="A0A1M6AJF8"/>
<reference evidence="5 6" key="1">
    <citation type="submission" date="2016-11" db="EMBL/GenBank/DDBJ databases">
        <authorList>
            <person name="Jaros S."/>
            <person name="Januszkiewicz K."/>
            <person name="Wedrychowicz H."/>
        </authorList>
    </citation>
    <scope>NUCLEOTIDE SEQUENCE [LARGE SCALE GENOMIC DNA]</scope>
    <source>
        <strain evidence="5 6">CGMCC 1.10190</strain>
    </source>
</reference>
<dbReference type="RefSeq" id="WP_143161131.1">
    <property type="nucleotide sequence ID" value="NZ_FQXE01000022.1"/>
</dbReference>
<evidence type="ECO:0000256" key="4">
    <source>
        <dbReference type="SAM" id="SignalP"/>
    </source>
</evidence>
<dbReference type="InterPro" id="IPR018893">
    <property type="entry name" value="T8SS_CsgF"/>
</dbReference>
<dbReference type="Pfam" id="PF10614">
    <property type="entry name" value="CsgF"/>
    <property type="match status" value="1"/>
</dbReference>
<organism evidence="5 6">
    <name type="scientific">Pollutimonas bauzanensis</name>
    <dbReference type="NCBI Taxonomy" id="658167"/>
    <lineage>
        <taxon>Bacteria</taxon>
        <taxon>Pseudomonadati</taxon>
        <taxon>Pseudomonadota</taxon>
        <taxon>Betaproteobacteria</taxon>
        <taxon>Burkholderiales</taxon>
        <taxon>Alcaligenaceae</taxon>
        <taxon>Pollutimonas</taxon>
    </lineage>
</organism>
<evidence type="ECO:0000313" key="5">
    <source>
        <dbReference type="EMBL" id="SHI36551.1"/>
    </source>
</evidence>
<dbReference type="STRING" id="658167.SAMN04488135_12239"/>
<dbReference type="Proteomes" id="UP000184226">
    <property type="component" value="Unassembled WGS sequence"/>
</dbReference>
<sequence>MKEATVSKRKPYRLRNALMLASWALAGQAAATELVYYPFNPSFGGNPLNGSVLLNSALATNKHKDPDIDSDRYGIEDKTPAQLLNEAIERNVVNRMSNAASAQIMDANGNFIPGSLETSNFTITVAVSATNPNNLTITTIDKLTGATTVFNVSNPG</sequence>
<evidence type="ECO:0000313" key="6">
    <source>
        <dbReference type="Proteomes" id="UP000184226"/>
    </source>
</evidence>
<evidence type="ECO:0000256" key="3">
    <source>
        <dbReference type="ARBA" id="ARBA00022729"/>
    </source>
</evidence>
<evidence type="ECO:0000256" key="1">
    <source>
        <dbReference type="ARBA" id="ARBA00003989"/>
    </source>
</evidence>
<keyword evidence="3 4" id="KW-0732">Signal</keyword>
<dbReference type="OrthoDB" id="1443407at2"/>
<protein>
    <recommendedName>
        <fullName evidence="2">Curli production assembly/transport component CsgF</fullName>
    </recommendedName>
</protein>
<name>A0A1M6AJF8_9BURK</name>